<reference evidence="2 3" key="1">
    <citation type="journal article" date="2024" name="J Genomics">
        <title>Draft genome sequencing and assembly of Favolaschia claudopus CIRM-BRFM 2984 isolated from oak limbs.</title>
        <authorList>
            <person name="Navarro D."/>
            <person name="Drula E."/>
            <person name="Chaduli D."/>
            <person name="Cazenave R."/>
            <person name="Ahrendt S."/>
            <person name="Wang J."/>
            <person name="Lipzen A."/>
            <person name="Daum C."/>
            <person name="Barry K."/>
            <person name="Grigoriev I.V."/>
            <person name="Favel A."/>
            <person name="Rosso M.N."/>
            <person name="Martin F."/>
        </authorList>
    </citation>
    <scope>NUCLEOTIDE SEQUENCE [LARGE SCALE GENOMIC DNA]</scope>
    <source>
        <strain evidence="2 3">CIRM-BRFM 2984</strain>
    </source>
</reference>
<evidence type="ECO:0000256" key="1">
    <source>
        <dbReference type="SAM" id="MobiDB-lite"/>
    </source>
</evidence>
<feature type="compositionally biased region" description="Low complexity" evidence="1">
    <location>
        <begin position="135"/>
        <end position="149"/>
    </location>
</feature>
<sequence length="834" mass="91475">MSHCDSEQHEGWGNSTSRFLRLAAKGYAPANAETQPWQGGRSDSDGQATKLDAKQSQPFTLLLIFFFSSPSRRLPESLQPETSRYCGVCNRTIKYGHGGDSNWEGHEKSAKHIAKAKAAAGTRSLTSFFSVAPAPAAASSSHPHGTATAVQNSAPPPDTDVGSFTPNTASQSSQDVECLSHGIQNESTGAERLTLSTPSASTSVPNRTDASDERRTILTRLRSTISTLPLTIPVASDDDLTAPFAVDPTTLIAGSEDPWEDILHGILDRLMYDGGRSKNSLELSHSVRRGDLGMACLATWIEKCLYDINVPLGNLEPRIERIIQAMVLLGANETTESPPPSVQAVSPPEATNTDSSTPVPRGCPGQELPLKDGKSAFESYALGVHAARQLPWSVEFSSKLVVRSSEWGVTRDPLEPVRQFDTSEILRDTPRNFGEKKFSTRKIVPFLHVLAAQRPSVTFSTFDKGRRDALPHPKVRIDRGKTEQINDLKLAGLSLSRTLLVRATHLEAHSRLRMAIAKNDIPRIHSIVGNDLKQGGSIFATLENISRATNRDLNPKSYTHAEYQLLYLLLKLGGHAAAELGHRCLGLPSVRATKRHIATVPLIVSSRTPTMDEMQHNLDVNYPVAFSQPSDGSIGPGFQIMADEIKVEGRMQWDPRSNMILGVCREHSAKYDLEFHGIEQAEALHAGLAENKVHLASEGTVVAVNSFSDVSTRTVAHPFIIAPTCKRETADGRRRRSIFVSLRNIVRRLRSGNSLGPPDLQMRPQTTSRRLQLFAELRARAIFFLKWTLCYDFDHFPHYELNSLDITEISIWACSPCHSAGAQQLISPVGEVDT</sequence>
<protein>
    <submittedName>
        <fullName evidence="2">Uncharacterized protein</fullName>
    </submittedName>
</protein>
<comment type="caution">
    <text evidence="2">The sequence shown here is derived from an EMBL/GenBank/DDBJ whole genome shotgun (WGS) entry which is preliminary data.</text>
</comment>
<proteinExistence type="predicted"/>
<gene>
    <name evidence="2" type="ORF">R3P38DRAFT_3377681</name>
</gene>
<feature type="region of interest" description="Disordered" evidence="1">
    <location>
        <begin position="135"/>
        <end position="212"/>
    </location>
</feature>
<feature type="region of interest" description="Disordered" evidence="1">
    <location>
        <begin position="333"/>
        <end position="368"/>
    </location>
</feature>
<feature type="compositionally biased region" description="Polar residues" evidence="1">
    <location>
        <begin position="162"/>
        <end position="175"/>
    </location>
</feature>
<accession>A0AAV9ZAK0</accession>
<dbReference type="EMBL" id="JAWWNJ010000171">
    <property type="protein sequence ID" value="KAK6977174.1"/>
    <property type="molecule type" value="Genomic_DNA"/>
</dbReference>
<dbReference type="Proteomes" id="UP001362999">
    <property type="component" value="Unassembled WGS sequence"/>
</dbReference>
<evidence type="ECO:0000313" key="2">
    <source>
        <dbReference type="EMBL" id="KAK6977174.1"/>
    </source>
</evidence>
<name>A0AAV9ZAK0_9AGAR</name>
<dbReference type="AlphaFoldDB" id="A0AAV9ZAK0"/>
<organism evidence="2 3">
    <name type="scientific">Favolaschia claudopus</name>
    <dbReference type="NCBI Taxonomy" id="2862362"/>
    <lineage>
        <taxon>Eukaryota</taxon>
        <taxon>Fungi</taxon>
        <taxon>Dikarya</taxon>
        <taxon>Basidiomycota</taxon>
        <taxon>Agaricomycotina</taxon>
        <taxon>Agaricomycetes</taxon>
        <taxon>Agaricomycetidae</taxon>
        <taxon>Agaricales</taxon>
        <taxon>Marasmiineae</taxon>
        <taxon>Mycenaceae</taxon>
        <taxon>Favolaschia</taxon>
    </lineage>
</organism>
<evidence type="ECO:0000313" key="3">
    <source>
        <dbReference type="Proteomes" id="UP001362999"/>
    </source>
</evidence>
<feature type="region of interest" description="Disordered" evidence="1">
    <location>
        <begin position="30"/>
        <end position="50"/>
    </location>
</feature>
<feature type="compositionally biased region" description="Polar residues" evidence="1">
    <location>
        <begin position="182"/>
        <end position="208"/>
    </location>
</feature>
<keyword evidence="3" id="KW-1185">Reference proteome</keyword>